<feature type="domain" description="Helix-turn-helix" evidence="2">
    <location>
        <begin position="6"/>
        <end position="55"/>
    </location>
</feature>
<evidence type="ECO:0000313" key="3">
    <source>
        <dbReference type="EMBL" id="MBB3987465.1"/>
    </source>
</evidence>
<organism evidence="3 4">
    <name type="scientific">Sagittula marina</name>
    <dbReference type="NCBI Taxonomy" id="943940"/>
    <lineage>
        <taxon>Bacteria</taxon>
        <taxon>Pseudomonadati</taxon>
        <taxon>Pseudomonadota</taxon>
        <taxon>Alphaproteobacteria</taxon>
        <taxon>Rhodobacterales</taxon>
        <taxon>Roseobacteraceae</taxon>
        <taxon>Sagittula</taxon>
    </lineage>
</organism>
<dbReference type="PANTHER" id="PTHR38431:SF1">
    <property type="entry name" value="BLL2305 PROTEIN"/>
    <property type="match status" value="1"/>
</dbReference>
<evidence type="ECO:0000313" key="4">
    <source>
        <dbReference type="Proteomes" id="UP000541426"/>
    </source>
</evidence>
<name>A0A7W6DVM6_9RHOB</name>
<dbReference type="Pfam" id="PF12728">
    <property type="entry name" value="HTH_17"/>
    <property type="match status" value="1"/>
</dbReference>
<comment type="caution">
    <text evidence="3">The sequence shown here is derived from an EMBL/GenBank/DDBJ whole genome shotgun (WGS) entry which is preliminary data.</text>
</comment>
<proteinExistence type="predicted"/>
<keyword evidence="4" id="KW-1185">Reference proteome</keyword>
<dbReference type="PANTHER" id="PTHR38431">
    <property type="entry name" value="BLL2305 PROTEIN"/>
    <property type="match status" value="1"/>
</dbReference>
<evidence type="ECO:0000259" key="1">
    <source>
        <dbReference type="Pfam" id="PF12727"/>
    </source>
</evidence>
<dbReference type="InterPro" id="IPR041657">
    <property type="entry name" value="HTH_17"/>
</dbReference>
<reference evidence="3 4" key="1">
    <citation type="submission" date="2020-08" db="EMBL/GenBank/DDBJ databases">
        <title>Genomic Encyclopedia of Type Strains, Phase IV (KMG-IV): sequencing the most valuable type-strain genomes for metagenomic binning, comparative biology and taxonomic classification.</title>
        <authorList>
            <person name="Goeker M."/>
        </authorList>
    </citation>
    <scope>NUCLEOTIDE SEQUENCE [LARGE SCALE GENOMIC DNA]</scope>
    <source>
        <strain evidence="3 4">DSM 102235</strain>
    </source>
</reference>
<dbReference type="Proteomes" id="UP000541426">
    <property type="component" value="Unassembled WGS sequence"/>
</dbReference>
<sequence length="289" mass="31720">MSEPEFLTVPELAELLRIKERKVYDLASTGEVPCTRATGKLLFPAQGVRAWLDAHSEGAVSKPPRPSVVLGSHDPLLDWAIRESRCGLASYFDGSSDGLARFRRREGVAAGLHILDADGRAWNIPRVARDCSGQNAVLVRFATRSRGLVLGRDAQGIAAMADLKGRRVVPRQPDSGSGVLFRHLAERAGLPLSTLTQTDIARTETEAVQTLARGDADATLGLESVARDFGLPFVPLIDERFDLLVNRRAWFDTPMQRLMTFCQSEAMMFRAERMGGYDLSGLGTVRWNA</sequence>
<dbReference type="RefSeq" id="WP_183968607.1">
    <property type="nucleotide sequence ID" value="NZ_BAABBZ010000011.1"/>
</dbReference>
<gene>
    <name evidence="3" type="ORF">GGQ68_003812</name>
</gene>
<dbReference type="SUPFAM" id="SSF53850">
    <property type="entry name" value="Periplasmic binding protein-like II"/>
    <property type="match status" value="1"/>
</dbReference>
<protein>
    <submittedName>
        <fullName evidence="3">Excisionase family DNA binding protein</fullName>
    </submittedName>
</protein>
<evidence type="ECO:0000259" key="2">
    <source>
        <dbReference type="Pfam" id="PF12728"/>
    </source>
</evidence>
<dbReference type="Pfam" id="PF12727">
    <property type="entry name" value="PBP_like"/>
    <property type="match status" value="1"/>
</dbReference>
<dbReference type="InterPro" id="IPR024370">
    <property type="entry name" value="PBP_domain"/>
</dbReference>
<accession>A0A7W6DVM6</accession>
<dbReference type="AlphaFoldDB" id="A0A7W6DVM6"/>
<feature type="domain" description="PBP" evidence="1">
    <location>
        <begin position="83"/>
        <end position="263"/>
    </location>
</feature>
<dbReference type="Gene3D" id="3.40.190.10">
    <property type="entry name" value="Periplasmic binding protein-like II"/>
    <property type="match status" value="1"/>
</dbReference>
<dbReference type="EMBL" id="JACIEJ010000010">
    <property type="protein sequence ID" value="MBB3987465.1"/>
    <property type="molecule type" value="Genomic_DNA"/>
</dbReference>